<evidence type="ECO:0000256" key="9">
    <source>
        <dbReference type="ARBA" id="ARBA00042745"/>
    </source>
</evidence>
<keyword evidence="11" id="KW-0963">Cytoplasm</keyword>
<accession>A0ABZ2C377</accession>
<dbReference type="PANTHER" id="PTHR10920:SF18">
    <property type="entry name" value="RRNA METHYLTRANSFERASE 2, MITOCHONDRIAL"/>
    <property type="match status" value="1"/>
</dbReference>
<feature type="binding site" evidence="11">
    <location>
        <position position="82"/>
    </location>
    <ligand>
        <name>S-adenosyl-L-methionine</name>
        <dbReference type="ChEBI" id="CHEBI:59789"/>
    </ligand>
</feature>
<dbReference type="InterPro" id="IPR050082">
    <property type="entry name" value="RNA_methyltr_RlmE"/>
</dbReference>
<evidence type="ECO:0000259" key="12">
    <source>
        <dbReference type="Pfam" id="PF01728"/>
    </source>
</evidence>
<evidence type="ECO:0000256" key="11">
    <source>
        <dbReference type="HAMAP-Rule" id="MF_01547"/>
    </source>
</evidence>
<name>A0ABZ2C377_9PROT</name>
<dbReference type="Gene3D" id="3.40.50.150">
    <property type="entry name" value="Vaccinia Virus protein VP39"/>
    <property type="match status" value="1"/>
</dbReference>
<gene>
    <name evidence="11" type="primary">rlmE</name>
    <name evidence="11" type="synonym">ftsJ</name>
    <name evidence="11" type="synonym">rrmJ</name>
    <name evidence="13" type="ORF">Bealeia1_00805</name>
</gene>
<dbReference type="EMBL" id="CP133270">
    <property type="protein sequence ID" value="WVX66626.1"/>
    <property type="molecule type" value="Genomic_DNA"/>
</dbReference>
<dbReference type="InterPro" id="IPR002877">
    <property type="entry name" value="RNA_MeTrfase_FtsJ_dom"/>
</dbReference>
<organism evidence="13 14">
    <name type="scientific">Candidatus Bealeia paramacronuclearis</name>
    <dbReference type="NCBI Taxonomy" id="1921001"/>
    <lineage>
        <taxon>Bacteria</taxon>
        <taxon>Pseudomonadati</taxon>
        <taxon>Pseudomonadota</taxon>
        <taxon>Alphaproteobacteria</taxon>
        <taxon>Holosporales</taxon>
        <taxon>Holosporaceae</taxon>
        <taxon>Candidatus Bealeia</taxon>
    </lineage>
</organism>
<keyword evidence="4 11" id="KW-0949">S-adenosyl-L-methionine</keyword>
<dbReference type="PIRSF" id="PIRSF005461">
    <property type="entry name" value="23S_rRNA_mtase"/>
    <property type="match status" value="1"/>
</dbReference>
<evidence type="ECO:0000256" key="8">
    <source>
        <dbReference type="ARBA" id="ARBA00041995"/>
    </source>
</evidence>
<keyword evidence="2 11" id="KW-0489">Methyltransferase</keyword>
<evidence type="ECO:0000256" key="5">
    <source>
        <dbReference type="ARBA" id="ARBA00037569"/>
    </source>
</evidence>
<dbReference type="HAMAP" id="MF_01547">
    <property type="entry name" value="RNA_methyltr_E"/>
    <property type="match status" value="1"/>
</dbReference>
<feature type="domain" description="Ribosomal RNA methyltransferase FtsJ" evidence="12">
    <location>
        <begin position="48"/>
        <end position="226"/>
    </location>
</feature>
<comment type="catalytic activity">
    <reaction evidence="10 11">
        <text>uridine(2552) in 23S rRNA + S-adenosyl-L-methionine = 2'-O-methyluridine(2552) in 23S rRNA + S-adenosyl-L-homocysteine + H(+)</text>
        <dbReference type="Rhea" id="RHEA:42720"/>
        <dbReference type="Rhea" id="RHEA-COMP:10202"/>
        <dbReference type="Rhea" id="RHEA-COMP:10203"/>
        <dbReference type="ChEBI" id="CHEBI:15378"/>
        <dbReference type="ChEBI" id="CHEBI:57856"/>
        <dbReference type="ChEBI" id="CHEBI:59789"/>
        <dbReference type="ChEBI" id="CHEBI:65315"/>
        <dbReference type="ChEBI" id="CHEBI:74478"/>
        <dbReference type="EC" id="2.1.1.166"/>
    </reaction>
</comment>
<evidence type="ECO:0000256" key="10">
    <source>
        <dbReference type="ARBA" id="ARBA00048970"/>
    </source>
</evidence>
<feature type="binding site" evidence="11">
    <location>
        <position position="119"/>
    </location>
    <ligand>
        <name>S-adenosyl-L-methionine</name>
        <dbReference type="ChEBI" id="CHEBI:59789"/>
    </ligand>
</feature>
<evidence type="ECO:0000256" key="3">
    <source>
        <dbReference type="ARBA" id="ARBA00022679"/>
    </source>
</evidence>
<keyword evidence="14" id="KW-1185">Reference proteome</keyword>
<protein>
    <recommendedName>
        <fullName evidence="7 11">Ribosomal RNA large subunit methyltransferase E</fullName>
        <ecNumber evidence="6 11">2.1.1.166</ecNumber>
    </recommendedName>
    <alternativeName>
        <fullName evidence="9 11">23S rRNA Um2552 methyltransferase</fullName>
    </alternativeName>
    <alternativeName>
        <fullName evidence="8 11">rRNA (uridine-2'-O-)-methyltransferase</fullName>
    </alternativeName>
</protein>
<dbReference type="GO" id="GO:0032259">
    <property type="term" value="P:methylation"/>
    <property type="evidence" value="ECO:0007669"/>
    <property type="project" value="UniProtKB-KW"/>
</dbReference>
<comment type="similarity">
    <text evidence="11">Belongs to the class I-like SAM-binding methyltransferase superfamily. RNA methyltransferase RlmE family.</text>
</comment>
<feature type="binding site" evidence="11">
    <location>
        <position position="103"/>
    </location>
    <ligand>
        <name>S-adenosyl-L-methionine</name>
        <dbReference type="ChEBI" id="CHEBI:59789"/>
    </ligand>
</feature>
<dbReference type="RefSeq" id="WP_331255476.1">
    <property type="nucleotide sequence ID" value="NZ_CP133270.1"/>
</dbReference>
<proteinExistence type="inferred from homology"/>
<feature type="binding site" evidence="11">
    <location>
        <position position="80"/>
    </location>
    <ligand>
        <name>S-adenosyl-L-methionine</name>
        <dbReference type="ChEBI" id="CHEBI:59789"/>
    </ligand>
</feature>
<evidence type="ECO:0000256" key="2">
    <source>
        <dbReference type="ARBA" id="ARBA00022603"/>
    </source>
</evidence>
<dbReference type="GO" id="GO:0008168">
    <property type="term" value="F:methyltransferase activity"/>
    <property type="evidence" value="ECO:0007669"/>
    <property type="project" value="UniProtKB-KW"/>
</dbReference>
<dbReference type="Proteomes" id="UP001330434">
    <property type="component" value="Chromosome"/>
</dbReference>
<evidence type="ECO:0000313" key="14">
    <source>
        <dbReference type="Proteomes" id="UP001330434"/>
    </source>
</evidence>
<evidence type="ECO:0000256" key="6">
    <source>
        <dbReference type="ARBA" id="ARBA00038861"/>
    </source>
</evidence>
<feature type="active site" description="Proton acceptor" evidence="11">
    <location>
        <position position="183"/>
    </location>
</feature>
<evidence type="ECO:0000313" key="13">
    <source>
        <dbReference type="EMBL" id="WVX66626.1"/>
    </source>
</evidence>
<dbReference type="InterPro" id="IPR015507">
    <property type="entry name" value="rRNA-MeTfrase_E"/>
</dbReference>
<dbReference type="EC" id="2.1.1.166" evidence="6 11"/>
<evidence type="ECO:0000256" key="7">
    <source>
        <dbReference type="ARBA" id="ARBA00041129"/>
    </source>
</evidence>
<comment type="function">
    <text evidence="5 11">Specifically methylates the uridine in position 2552 of 23S rRNA at the 2'-O position of the ribose in the fully assembled 50S ribosomal subunit.</text>
</comment>
<dbReference type="InterPro" id="IPR029063">
    <property type="entry name" value="SAM-dependent_MTases_sf"/>
</dbReference>
<keyword evidence="1 11" id="KW-0698">rRNA processing</keyword>
<sequence length="228" mass="24663">MKKKTPTSGTRTLAVKLKTARGRKISSQLWLMRQLNDPYVQKAQALGYRSRAAFKLIEMDEKYGLLGPGKHVVDLGAAPGGWVQVAVEKTGSLPGQEIVIGIDLKPIDPIPGSILIEGDFLHPEMPDKLKALLKGPVDLVLSDMAASSSGHAPTDHLRIMMLAEVAFDFAKEVLKPGGSYVAKVLQGGAEGDLLRELKQKFTKVVHSKPPASRPDSAEMYVVAIGFKK</sequence>
<dbReference type="PANTHER" id="PTHR10920">
    <property type="entry name" value="RIBOSOMAL RNA METHYLTRANSFERASE"/>
    <property type="match status" value="1"/>
</dbReference>
<comment type="subcellular location">
    <subcellularLocation>
        <location evidence="11">Cytoplasm</location>
    </subcellularLocation>
</comment>
<dbReference type="Pfam" id="PF01728">
    <property type="entry name" value="FtsJ"/>
    <property type="match status" value="1"/>
</dbReference>
<dbReference type="SUPFAM" id="SSF53335">
    <property type="entry name" value="S-adenosyl-L-methionine-dependent methyltransferases"/>
    <property type="match status" value="1"/>
</dbReference>
<keyword evidence="3 11" id="KW-0808">Transferase</keyword>
<feature type="binding site" evidence="11">
    <location>
        <position position="143"/>
    </location>
    <ligand>
        <name>S-adenosyl-L-methionine</name>
        <dbReference type="ChEBI" id="CHEBI:59789"/>
    </ligand>
</feature>
<evidence type="ECO:0000256" key="1">
    <source>
        <dbReference type="ARBA" id="ARBA00022552"/>
    </source>
</evidence>
<reference evidence="13 14" key="1">
    <citation type="journal article" date="2024" name="Environ. Microbiol.">
        <title>Novel evolutionary insights on the interactions of the Holosporales (Alphaproteobacteria) with eukaryotic hosts from comparative genomics.</title>
        <authorList>
            <person name="Giovannini M."/>
            <person name="Petroni G."/>
            <person name="Castelli M."/>
        </authorList>
    </citation>
    <scope>NUCLEOTIDE SEQUENCE [LARGE SCALE GENOMIC DNA]</scope>
    <source>
        <strain evidence="13 14">US_Bl 15I1</strain>
    </source>
</reference>
<evidence type="ECO:0000256" key="4">
    <source>
        <dbReference type="ARBA" id="ARBA00022691"/>
    </source>
</evidence>